<dbReference type="EMBL" id="CP012673">
    <property type="protein sequence ID" value="AUX40467.1"/>
    <property type="molecule type" value="Genomic_DNA"/>
</dbReference>
<dbReference type="OrthoDB" id="9767239at2"/>
<dbReference type="InterPro" id="IPR029058">
    <property type="entry name" value="AB_hydrolase_fold"/>
</dbReference>
<proteinExistence type="predicted"/>
<dbReference type="InterPro" id="IPR010126">
    <property type="entry name" value="Esterase_phb"/>
</dbReference>
<name>A0A2L0EME0_SORCE</name>
<dbReference type="Gene3D" id="3.40.50.1820">
    <property type="entry name" value="alpha/beta hydrolase"/>
    <property type="match status" value="1"/>
</dbReference>
<dbReference type="GO" id="GO:0005576">
    <property type="term" value="C:extracellular region"/>
    <property type="evidence" value="ECO:0007669"/>
    <property type="project" value="InterPro"/>
</dbReference>
<accession>A0A2L0EME0</accession>
<evidence type="ECO:0000313" key="5">
    <source>
        <dbReference type="Proteomes" id="UP000238348"/>
    </source>
</evidence>
<dbReference type="Pfam" id="PF10503">
    <property type="entry name" value="Esterase_PHB"/>
    <property type="match status" value="1"/>
</dbReference>
<dbReference type="GO" id="GO:0016787">
    <property type="term" value="F:hydrolase activity"/>
    <property type="evidence" value="ECO:0007669"/>
    <property type="project" value="UniProtKB-KW"/>
</dbReference>
<protein>
    <submittedName>
        <fullName evidence="4">Esterase</fullName>
    </submittedName>
</protein>
<dbReference type="PANTHER" id="PTHR43037:SF5">
    <property type="entry name" value="FERULOYL ESTERASE"/>
    <property type="match status" value="1"/>
</dbReference>
<evidence type="ECO:0000256" key="2">
    <source>
        <dbReference type="ARBA" id="ARBA00022801"/>
    </source>
</evidence>
<evidence type="ECO:0000256" key="1">
    <source>
        <dbReference type="ARBA" id="ARBA00022729"/>
    </source>
</evidence>
<evidence type="ECO:0000256" key="3">
    <source>
        <dbReference type="SAM" id="SignalP"/>
    </source>
</evidence>
<dbReference type="AlphaFoldDB" id="A0A2L0EME0"/>
<sequence length="430" mass="43469">MNQFQRHILGLASLSSALLAALPARGASLQEVNQSEWGADGLPSYVNMYIYVPDELATRPPIVVAPHHCQGNGRGTFSEMSSLVSIADTSGFIMIFPEATGQNCWDAGSTRSLNHGGGGDTGAIVQMVKYTLAKYNGDAGRVYAVGGSSGGIMTEALLGVYPDVFMAGVSLMGVPAGCWAEGYNDVTGTGSTAQWSGPCGGGNVTKTGQQWGDLVRSYYPGYTGHRPRLQHWHGTADTILSYKNMAEDVKEWTNVLGLSETPDGTDTPKPGTTRQFWKSSCGYTVYEAFSMDGVGHAVPFDGPAVAGYFGLDEAGGQDPETAACPGAVPGGDDTGGAGGAGGAAGAGGAGGAMENGSGGSAGSGGVIDTGSGGAIGQDASSGAFDSTGGESSSSGCSCALGNDARDSGAQAGFLLAALGLLLGRTKRRRH</sequence>
<evidence type="ECO:0000313" key="4">
    <source>
        <dbReference type="EMBL" id="AUX40467.1"/>
    </source>
</evidence>
<dbReference type="RefSeq" id="WP_104978267.1">
    <property type="nucleotide sequence ID" value="NZ_CP012673.1"/>
</dbReference>
<keyword evidence="2" id="KW-0378">Hydrolase</keyword>
<reference evidence="4 5" key="1">
    <citation type="submission" date="2015-09" db="EMBL/GenBank/DDBJ databases">
        <title>Sorangium comparison.</title>
        <authorList>
            <person name="Zaburannyi N."/>
            <person name="Bunk B."/>
            <person name="Overmann J."/>
            <person name="Mueller R."/>
        </authorList>
    </citation>
    <scope>NUCLEOTIDE SEQUENCE [LARGE SCALE GENOMIC DNA]</scope>
    <source>
        <strain evidence="4 5">So ce26</strain>
    </source>
</reference>
<feature type="signal peptide" evidence="3">
    <location>
        <begin position="1"/>
        <end position="26"/>
    </location>
</feature>
<gene>
    <name evidence="4" type="ORF">SOCE26_018680</name>
</gene>
<dbReference type="PANTHER" id="PTHR43037">
    <property type="entry name" value="UNNAMED PRODUCT-RELATED"/>
    <property type="match status" value="1"/>
</dbReference>
<organism evidence="4 5">
    <name type="scientific">Sorangium cellulosum</name>
    <name type="common">Polyangium cellulosum</name>
    <dbReference type="NCBI Taxonomy" id="56"/>
    <lineage>
        <taxon>Bacteria</taxon>
        <taxon>Pseudomonadati</taxon>
        <taxon>Myxococcota</taxon>
        <taxon>Polyangia</taxon>
        <taxon>Polyangiales</taxon>
        <taxon>Polyangiaceae</taxon>
        <taxon>Sorangium</taxon>
    </lineage>
</organism>
<dbReference type="InterPro" id="IPR050955">
    <property type="entry name" value="Plant_Biomass_Hydrol_Est"/>
</dbReference>
<dbReference type="SUPFAM" id="SSF53474">
    <property type="entry name" value="alpha/beta-Hydrolases"/>
    <property type="match status" value="2"/>
</dbReference>
<dbReference type="Proteomes" id="UP000238348">
    <property type="component" value="Chromosome"/>
</dbReference>
<feature type="chain" id="PRO_5015005143" evidence="3">
    <location>
        <begin position="27"/>
        <end position="430"/>
    </location>
</feature>
<keyword evidence="1 3" id="KW-0732">Signal</keyword>